<dbReference type="OrthoDB" id="5564675at2"/>
<gene>
    <name evidence="1" type="ORF">E3U44_06255</name>
</gene>
<keyword evidence="2" id="KW-1185">Reference proteome</keyword>
<name>A0A4P7BW39_9GAMM</name>
<dbReference type="RefSeq" id="WP_134357220.1">
    <property type="nucleotide sequence ID" value="NZ_CP038033.1"/>
</dbReference>
<sequence>MGENRQRSELVTRSGLRPFFYDSVQDAIENQHVEADEATILYLVNLLTDFSRSEKIFGYTQEGPVLQPLAELYGFAVEATSQSERKLILQRLGDVALFISGLFSGYFHRRLVNVDYYIAMGGSAYAYLYDLKSQSPREQALATIFRQLSRQFVQFVDVLAEVGENAFGSNKQDIFELYELWVKTGSPRLERKLRDFGISPQHFGPVH</sequence>
<reference evidence="1 2" key="1">
    <citation type="submission" date="2019-03" db="EMBL/GenBank/DDBJ databases">
        <title>The genome sequence of Nitrosococcus wardiae strain D1FHST reveals the archetypal metabolic capacity of ammonia-oxidizing Gammaproteobacteria.</title>
        <authorList>
            <person name="Wang L."/>
            <person name="Lim C.K."/>
            <person name="Hanson T.E."/>
            <person name="Dang H."/>
            <person name="Klotz M.G."/>
        </authorList>
    </citation>
    <scope>NUCLEOTIDE SEQUENCE [LARGE SCALE GENOMIC DNA]</scope>
    <source>
        <strain evidence="1 2">D1FHS</strain>
    </source>
</reference>
<dbReference type="AlphaFoldDB" id="A0A4P7BW39"/>
<protein>
    <submittedName>
        <fullName evidence="1">Uncharacterized protein</fullName>
    </submittedName>
</protein>
<evidence type="ECO:0000313" key="2">
    <source>
        <dbReference type="Proteomes" id="UP000294325"/>
    </source>
</evidence>
<dbReference type="KEGG" id="nwr:E3U44_06255"/>
<dbReference type="Proteomes" id="UP000294325">
    <property type="component" value="Chromosome"/>
</dbReference>
<accession>A0A4P7BW39</accession>
<dbReference type="EMBL" id="CP038033">
    <property type="protein sequence ID" value="QBQ54151.1"/>
    <property type="molecule type" value="Genomic_DNA"/>
</dbReference>
<organism evidence="1 2">
    <name type="scientific">Nitrosococcus wardiae</name>
    <dbReference type="NCBI Taxonomy" id="1814290"/>
    <lineage>
        <taxon>Bacteria</taxon>
        <taxon>Pseudomonadati</taxon>
        <taxon>Pseudomonadota</taxon>
        <taxon>Gammaproteobacteria</taxon>
        <taxon>Chromatiales</taxon>
        <taxon>Chromatiaceae</taxon>
        <taxon>Nitrosococcus</taxon>
    </lineage>
</organism>
<proteinExistence type="predicted"/>
<evidence type="ECO:0000313" key="1">
    <source>
        <dbReference type="EMBL" id="QBQ54151.1"/>
    </source>
</evidence>